<accession>A0A0F2M8X2</accession>
<feature type="compositionally biased region" description="Polar residues" evidence="1">
    <location>
        <begin position="133"/>
        <end position="147"/>
    </location>
</feature>
<proteinExistence type="predicted"/>
<evidence type="ECO:0000256" key="1">
    <source>
        <dbReference type="SAM" id="MobiDB-lite"/>
    </source>
</evidence>
<dbReference type="VEuPathDB" id="FungiDB:SPSK_09864"/>
<protein>
    <submittedName>
        <fullName evidence="2">Uncharacterized protein</fullName>
    </submittedName>
</protein>
<reference evidence="2 3" key="1">
    <citation type="journal article" date="2014" name="BMC Genomics">
        <title>Comparative genomics of the major fungal agents of human and animal Sporotrichosis: Sporothrix schenckii and Sporothrix brasiliensis.</title>
        <authorList>
            <person name="Teixeira M.M."/>
            <person name="de Almeida L.G."/>
            <person name="Kubitschek-Barreira P."/>
            <person name="Alves F.L."/>
            <person name="Kioshima E.S."/>
            <person name="Abadio A.K."/>
            <person name="Fernandes L."/>
            <person name="Derengowski L.S."/>
            <person name="Ferreira K.S."/>
            <person name="Souza R.C."/>
            <person name="Ruiz J.C."/>
            <person name="de Andrade N.C."/>
            <person name="Paes H.C."/>
            <person name="Nicola A.M."/>
            <person name="Albuquerque P."/>
            <person name="Gerber A.L."/>
            <person name="Martins V.P."/>
            <person name="Peconick L.D."/>
            <person name="Neto A.V."/>
            <person name="Chaucanez C.B."/>
            <person name="Silva P.A."/>
            <person name="Cunha O.L."/>
            <person name="de Oliveira F.F."/>
            <person name="dos Santos T.C."/>
            <person name="Barros A.L."/>
            <person name="Soares M.A."/>
            <person name="de Oliveira L.M."/>
            <person name="Marini M.M."/>
            <person name="Villalobos-Duno H."/>
            <person name="Cunha M.M."/>
            <person name="de Hoog S."/>
            <person name="da Silveira J.F."/>
            <person name="Henrissat B."/>
            <person name="Nino-Vega G.A."/>
            <person name="Cisalpino P.S."/>
            <person name="Mora-Montes H.M."/>
            <person name="Almeida S.R."/>
            <person name="Stajich J.E."/>
            <person name="Lopes-Bezerra L.M."/>
            <person name="Vasconcelos A.T."/>
            <person name="Felipe M.S."/>
        </authorList>
    </citation>
    <scope>NUCLEOTIDE SEQUENCE [LARGE SCALE GENOMIC DNA]</scope>
    <source>
        <strain evidence="2 3">1099-18</strain>
    </source>
</reference>
<dbReference type="RefSeq" id="XP_016587287.1">
    <property type="nucleotide sequence ID" value="XM_016736432.1"/>
</dbReference>
<gene>
    <name evidence="2" type="ORF">SPSK_09864</name>
</gene>
<comment type="caution">
    <text evidence="2">The sequence shown here is derived from an EMBL/GenBank/DDBJ whole genome shotgun (WGS) entry which is preliminary data.</text>
</comment>
<organism evidence="2 3">
    <name type="scientific">Sporothrix schenckii 1099-18</name>
    <dbReference type="NCBI Taxonomy" id="1397361"/>
    <lineage>
        <taxon>Eukaryota</taxon>
        <taxon>Fungi</taxon>
        <taxon>Dikarya</taxon>
        <taxon>Ascomycota</taxon>
        <taxon>Pezizomycotina</taxon>
        <taxon>Sordariomycetes</taxon>
        <taxon>Sordariomycetidae</taxon>
        <taxon>Ophiostomatales</taxon>
        <taxon>Ophiostomataceae</taxon>
        <taxon>Sporothrix</taxon>
    </lineage>
</organism>
<reference evidence="2 3" key="2">
    <citation type="journal article" date="2015" name="Eukaryot. Cell">
        <title>Asexual propagation of a virulent clone complex in a human and feline outbreak of sporotrichosis.</title>
        <authorList>
            <person name="Teixeira Mde M."/>
            <person name="Rodrigues A.M."/>
            <person name="Tsui C.K."/>
            <person name="de Almeida L.G."/>
            <person name="Van Diepeningen A.D."/>
            <person name="van den Ende B.G."/>
            <person name="Fernandes G.F."/>
            <person name="Kano R."/>
            <person name="Hamelin R.C."/>
            <person name="Lopes-Bezerra L.M."/>
            <person name="Vasconcelos A.T."/>
            <person name="de Hoog S."/>
            <person name="de Camargo Z.P."/>
            <person name="Felipe M.S."/>
        </authorList>
    </citation>
    <scope>NUCLEOTIDE SEQUENCE [LARGE SCALE GENOMIC DNA]</scope>
    <source>
        <strain evidence="2 3">1099-18</strain>
    </source>
</reference>
<feature type="region of interest" description="Disordered" evidence="1">
    <location>
        <begin position="116"/>
        <end position="147"/>
    </location>
</feature>
<feature type="compositionally biased region" description="Basic and acidic residues" evidence="1">
    <location>
        <begin position="119"/>
        <end position="132"/>
    </location>
</feature>
<evidence type="ECO:0000313" key="3">
    <source>
        <dbReference type="Proteomes" id="UP000033710"/>
    </source>
</evidence>
<sequence length="147" mass="16522">MYSADASRDQGGLKAGTSQGFANVAATRKERSGRAAARDGKLVAWRASLLLAFSRVFWPLLLHPPFSSVVRTPLHFDSSFFVTRVVRPVLTQRRPRSRLALFLSLRRHPHHFALTSNSRDSRRRFDARHDLSPRQSSAPNAIPTSMT</sequence>
<dbReference type="Proteomes" id="UP000033710">
    <property type="component" value="Unassembled WGS sequence"/>
</dbReference>
<dbReference type="GeneID" id="27671709"/>
<evidence type="ECO:0000313" key="2">
    <source>
        <dbReference type="EMBL" id="KJR84611.1"/>
    </source>
</evidence>
<dbReference type="AlphaFoldDB" id="A0A0F2M8X2"/>
<dbReference type="KEGG" id="ssck:SPSK_09864"/>
<dbReference type="EMBL" id="AXCR01000007">
    <property type="protein sequence ID" value="KJR84611.1"/>
    <property type="molecule type" value="Genomic_DNA"/>
</dbReference>
<name>A0A0F2M8X2_SPOSC</name>